<evidence type="ECO:0000313" key="2">
    <source>
        <dbReference type="Proteomes" id="UP000241964"/>
    </source>
</evidence>
<protein>
    <submittedName>
        <fullName evidence="1">Putative Zn-binding protein involved in type VI secretion</fullName>
    </submittedName>
</protein>
<evidence type="ECO:0000313" key="1">
    <source>
        <dbReference type="EMBL" id="PSL27434.1"/>
    </source>
</evidence>
<gene>
    <name evidence="1" type="ORF">CLV60_108292</name>
</gene>
<organism evidence="1 2">
    <name type="scientific">Dyadobacter jiangsuensis</name>
    <dbReference type="NCBI Taxonomy" id="1591085"/>
    <lineage>
        <taxon>Bacteria</taxon>
        <taxon>Pseudomonadati</taxon>
        <taxon>Bacteroidota</taxon>
        <taxon>Cytophagia</taxon>
        <taxon>Cytophagales</taxon>
        <taxon>Spirosomataceae</taxon>
        <taxon>Dyadobacter</taxon>
    </lineage>
</organism>
<dbReference type="Gene3D" id="2.60.200.60">
    <property type="match status" value="2"/>
</dbReference>
<dbReference type="RefSeq" id="WP_106596826.1">
    <property type="nucleotide sequence ID" value="NZ_PYAS01000008.1"/>
</dbReference>
<dbReference type="EMBL" id="PYAS01000008">
    <property type="protein sequence ID" value="PSL27434.1"/>
    <property type="molecule type" value="Genomic_DNA"/>
</dbReference>
<keyword evidence="2" id="KW-1185">Reference proteome</keyword>
<dbReference type="CDD" id="cd14738">
    <property type="entry name" value="PAAR_2"/>
    <property type="match status" value="1"/>
</dbReference>
<dbReference type="OrthoDB" id="9807902at2"/>
<reference evidence="1 2" key="1">
    <citation type="submission" date="2018-03" db="EMBL/GenBank/DDBJ databases">
        <title>Genomic Encyclopedia of Archaeal and Bacterial Type Strains, Phase II (KMG-II): from individual species to whole genera.</title>
        <authorList>
            <person name="Goeker M."/>
        </authorList>
    </citation>
    <scope>NUCLEOTIDE SEQUENCE [LARGE SCALE GENOMIC DNA]</scope>
    <source>
        <strain evidence="1 2">DSM 29057</strain>
    </source>
</reference>
<proteinExistence type="predicted"/>
<comment type="caution">
    <text evidence="1">The sequence shown here is derived from an EMBL/GenBank/DDBJ whole genome shotgun (WGS) entry which is preliminary data.</text>
</comment>
<dbReference type="Pfam" id="PF05488">
    <property type="entry name" value="PAAR_motif"/>
    <property type="match status" value="1"/>
</dbReference>
<name>A0A2P8G0E9_9BACT</name>
<dbReference type="InterPro" id="IPR008727">
    <property type="entry name" value="PAAR_motif"/>
</dbReference>
<dbReference type="Proteomes" id="UP000241964">
    <property type="component" value="Unassembled WGS sequence"/>
</dbReference>
<sequence length="157" mass="15913">MGRPAARVGDPHICPMFDGLKPHVGGPVLPPGKPTVMIGGMPAATVSDRCLCASAPDVIIQGSASVVINGLPAARMGDATMHGGRIILGCPTVLIGDFGMVTPDMITNMIDFRTERPGITQDTSRPYVLAGAGGGGAAQISSALAAAKDGTPFMEKC</sequence>
<accession>A0A2P8G0E9</accession>
<dbReference type="AlphaFoldDB" id="A0A2P8G0E9"/>